<gene>
    <name evidence="2" type="ORF">MKW35_02280</name>
</gene>
<comment type="caution">
    <text evidence="2">The sequence shown here is derived from an EMBL/GenBank/DDBJ whole genome shotgun (WGS) entry which is preliminary data.</text>
</comment>
<keyword evidence="1" id="KW-0812">Transmembrane</keyword>
<keyword evidence="3" id="KW-1185">Reference proteome</keyword>
<evidence type="ECO:0000256" key="1">
    <source>
        <dbReference type="SAM" id="Phobius"/>
    </source>
</evidence>
<evidence type="ECO:0000313" key="2">
    <source>
        <dbReference type="EMBL" id="MCH4551431.1"/>
    </source>
</evidence>
<reference evidence="2" key="1">
    <citation type="submission" date="2022-02" db="EMBL/GenBank/DDBJ databases">
        <title>Aestuariibaculum sp., a marine bacterium isolated from sediment in Guangxi.</title>
        <authorList>
            <person name="Ying J."/>
        </authorList>
    </citation>
    <scope>NUCLEOTIDE SEQUENCE</scope>
    <source>
        <strain evidence="2">L182</strain>
    </source>
</reference>
<evidence type="ECO:0000313" key="3">
    <source>
        <dbReference type="Proteomes" id="UP001156141"/>
    </source>
</evidence>
<keyword evidence="1" id="KW-1133">Transmembrane helix</keyword>
<organism evidence="2 3">
    <name type="scientific">Aestuariibaculum lutulentum</name>
    <dbReference type="NCBI Taxonomy" id="2920935"/>
    <lineage>
        <taxon>Bacteria</taxon>
        <taxon>Pseudomonadati</taxon>
        <taxon>Bacteroidota</taxon>
        <taxon>Flavobacteriia</taxon>
        <taxon>Flavobacteriales</taxon>
        <taxon>Flavobacteriaceae</taxon>
    </lineage>
</organism>
<dbReference type="EMBL" id="JAKVQD010000001">
    <property type="protein sequence ID" value="MCH4551431.1"/>
    <property type="molecule type" value="Genomic_DNA"/>
</dbReference>
<protein>
    <recommendedName>
        <fullName evidence="4">DUF202 domain-containing protein</fullName>
    </recommendedName>
</protein>
<sequence length="116" mass="13555">MPHYYKEKELSAVNGKIETIIRESNFIQKNIWKVIGFGIIVSLWAPTYSNRHSLSRRKSALDISNLSYYELVLLTAIVFTVICVLTHYSIKYQDGKKLKQLHTRKLELEKELNIVN</sequence>
<feature type="transmembrane region" description="Helical" evidence="1">
    <location>
        <begin position="68"/>
        <end position="90"/>
    </location>
</feature>
<proteinExistence type="predicted"/>
<feature type="transmembrane region" description="Helical" evidence="1">
    <location>
        <begin position="31"/>
        <end position="48"/>
    </location>
</feature>
<dbReference type="Proteomes" id="UP001156141">
    <property type="component" value="Unassembled WGS sequence"/>
</dbReference>
<evidence type="ECO:0008006" key="4">
    <source>
        <dbReference type="Google" id="ProtNLM"/>
    </source>
</evidence>
<accession>A0ABS9REQ2</accession>
<keyword evidence="1" id="KW-0472">Membrane</keyword>
<dbReference type="RefSeq" id="WP_240571774.1">
    <property type="nucleotide sequence ID" value="NZ_CP136709.1"/>
</dbReference>
<name>A0ABS9REQ2_9FLAO</name>